<reference evidence="18 19" key="1">
    <citation type="journal article" date="2017" name="G3 (Bethesda)">
        <title>The Physical Genome Mapping of Anopheles albimanus Corrected Scaffold Misassemblies and Identified Interarm Rearrangements in Genus Anopheles.</title>
        <authorList>
            <person name="Artemov G.N."/>
            <person name="Peery A.N."/>
            <person name="Jiang X."/>
            <person name="Tu Z."/>
            <person name="Stegniy V.N."/>
            <person name="Sharakhova M.V."/>
            <person name="Sharakhov I.V."/>
        </authorList>
    </citation>
    <scope>NUCLEOTIDE SEQUENCE [LARGE SCALE GENOMIC DNA]</scope>
    <source>
        <strain evidence="18 19">ALBI9_A</strain>
    </source>
</reference>
<dbReference type="GO" id="GO:0098609">
    <property type="term" value="P:cell-cell adhesion"/>
    <property type="evidence" value="ECO:0007669"/>
    <property type="project" value="TreeGrafter"/>
</dbReference>
<evidence type="ECO:0000256" key="12">
    <source>
        <dbReference type="ARBA" id="ARBA00037573"/>
    </source>
</evidence>
<dbReference type="PANTHER" id="PTHR44170">
    <property type="entry name" value="PROTEIN SIDEKICK"/>
    <property type="match status" value="1"/>
</dbReference>
<keyword evidence="4" id="KW-0732">Signal</keyword>
<feature type="transmembrane region" description="Helical" evidence="17">
    <location>
        <begin position="680"/>
        <end position="701"/>
    </location>
</feature>
<dbReference type="InterPro" id="IPR003599">
    <property type="entry name" value="Ig_sub"/>
</dbReference>
<accession>A0A182FQQ4</accession>
<sequence length="1190" mass="130443">MIRSPESTIAPADDEVLFECELNLLPERLDWRFRPQGASGARKDYVYIGKNQTGYNVSVVDDRFKLRVLVSERTIGEYQCVAWFGASALASIPARLTLATIGLEQDTSGTSYSAGSGRYDRVPSTMMRRVLPTIPQQHYKVYPGNSIIVDCGEIISNPPPIWSYYKDGMTIYPNVTQIQTGRRLILPNLTQRDSGTYWCSAVNSITGSEVVLPQKTTIQVDYVARSAPRALSLPLNVSVVPGDTALLECPGVGNPVPVASWTRLNGIPLNSRARVQDYGLQITNVHPEDDGVYVCRLQNGIEPALVHSIRLTVLEQPRIIAPPRSTLTNESDSLELECVARGSPRPEIYWMINGDYAKWDALIRTNGSRMIIQSVEKRHAGIVQCFARNEVGEASEGNLLQVNPKQIPGGIGTAPLGSVPSGARVGGDHSAKRKGGKKHKHLVMIPPSRPNITRLSDESVMIRWSVPSTDGLPIQFFKVQYRMLGDPTKNIARTQWMTENEDIPPYTRSYEVNNLKSDHLYRFRIVAVYSNNDNKEGAASGKFHLQRGSQLGLTKNHLLAPTLTRIEPVSQQAVVLHWQFPLHLPHPIDGFYAYYRAATTAGEYSKATVDSSTARHFKIDHLEPGTAYEFKLQSFTASAASDFSAILTGRTLKPPTPPPTVPSVIAASEGADRAEEFPKYMLVTGGIVVVFLLFSLILCCCMGRRKKRGHGSDDIDAKVHIPVDQNGFASGGGGVSNGGSRVLHKSTRVNGMNGRMNITPNPLAQDGDKNRTVIELRFLPNTLIEGGVPEQRESGSVPTVATTTATAPTTASGAWRRKKQPTAAPTSKPSTKDGTEGSNNDEPTNDDENHDDIDNDGDSNGCNGTVQATNNNNLQSIPNQQQQHHHIPASHNLPPLPLHPGGAATAATAAMNSCGVPQQQQQQQQYPEHLMLISLPHRRTLERGVRTNIPNGGSTSSGGGEQKMHHEGSDTSGGVVMGPARNSSMRRTRRGSGSVPGSPRIGRGPSSEFLQQQQQGGGVTVARSPMPIRAAGGGVKRGARLGRAENMSSGSLNSIERPWPDEDVRGDDDDNDNDDGCPLWPDDAREPRANPTNVIPMMSFDDDDQQQQQQQQLHHQRMSYSRRKRRYFRMYFVRKRRKPTPSTHLTLSPAPSTATAMMATPISGQTCHDREHHCRKQALYERANGYRLIS</sequence>
<feature type="compositionally biased region" description="Low complexity" evidence="16">
    <location>
        <begin position="858"/>
        <end position="882"/>
    </location>
</feature>
<dbReference type="InterPro" id="IPR036116">
    <property type="entry name" value="FN3_sf"/>
</dbReference>
<reference evidence="18" key="2">
    <citation type="submission" date="2022-08" db="UniProtKB">
        <authorList>
            <consortium name="EnsemblMetazoa"/>
        </authorList>
    </citation>
    <scope>IDENTIFICATION</scope>
    <source>
        <strain evidence="18">STECLA/ALBI9_A</strain>
    </source>
</reference>
<keyword evidence="19" id="KW-1185">Reference proteome</keyword>
<evidence type="ECO:0000256" key="13">
    <source>
        <dbReference type="ARBA" id="ARBA00038144"/>
    </source>
</evidence>
<evidence type="ECO:0000256" key="3">
    <source>
        <dbReference type="ARBA" id="ARBA00022692"/>
    </source>
</evidence>
<dbReference type="PROSITE" id="PS50853">
    <property type="entry name" value="FN3"/>
    <property type="match status" value="2"/>
</dbReference>
<evidence type="ECO:0000256" key="15">
    <source>
        <dbReference type="ARBA" id="ARBA00041099"/>
    </source>
</evidence>
<dbReference type="AlphaFoldDB" id="A0A182FQQ4"/>
<keyword evidence="11" id="KW-0393">Immunoglobulin domain</keyword>
<dbReference type="InterPro" id="IPR003961">
    <property type="entry name" value="FN3_dom"/>
</dbReference>
<protein>
    <recommendedName>
        <fullName evidence="15">Interference hedgehog</fullName>
    </recommendedName>
</protein>
<dbReference type="SMART" id="SM00060">
    <property type="entry name" value="FN3"/>
    <property type="match status" value="2"/>
</dbReference>
<evidence type="ECO:0000256" key="4">
    <source>
        <dbReference type="ARBA" id="ARBA00022729"/>
    </source>
</evidence>
<dbReference type="Proteomes" id="UP000069272">
    <property type="component" value="Chromosome 2R"/>
</dbReference>
<keyword evidence="10" id="KW-0325">Glycoprotein</keyword>
<evidence type="ECO:0000256" key="5">
    <source>
        <dbReference type="ARBA" id="ARBA00022737"/>
    </source>
</evidence>
<feature type="compositionally biased region" description="Low complexity" evidence="16">
    <location>
        <begin position="889"/>
        <end position="903"/>
    </location>
</feature>
<dbReference type="InterPro" id="IPR013783">
    <property type="entry name" value="Ig-like_fold"/>
</dbReference>
<keyword evidence="7 17" id="KW-1133">Transmembrane helix</keyword>
<evidence type="ECO:0000256" key="11">
    <source>
        <dbReference type="ARBA" id="ARBA00023319"/>
    </source>
</evidence>
<keyword evidence="2" id="KW-0358">Heparin-binding</keyword>
<keyword evidence="3 17" id="KW-0812">Transmembrane</keyword>
<comment type="function">
    <text evidence="12">Mediates response to the active Hedgehog (Hh) protein signal in embryos, functioning upstream or at the level of patched (ptc).</text>
</comment>
<evidence type="ECO:0000256" key="2">
    <source>
        <dbReference type="ARBA" id="ARBA00022674"/>
    </source>
</evidence>
<dbReference type="Gene3D" id="2.60.40.10">
    <property type="entry name" value="Immunoglobulins"/>
    <property type="match status" value="5"/>
</dbReference>
<keyword evidence="9" id="KW-1015">Disulfide bond</keyword>
<dbReference type="EnsemblMetazoa" id="AALB008875-RA">
    <property type="protein sequence ID" value="AALB008875-PA"/>
    <property type="gene ID" value="AALB008875"/>
</dbReference>
<evidence type="ECO:0000313" key="18">
    <source>
        <dbReference type="EnsemblMetazoa" id="AALB008875-PA"/>
    </source>
</evidence>
<dbReference type="Pfam" id="PF00041">
    <property type="entry name" value="fn3"/>
    <property type="match status" value="2"/>
</dbReference>
<evidence type="ECO:0000256" key="8">
    <source>
        <dbReference type="ARBA" id="ARBA00023136"/>
    </source>
</evidence>
<dbReference type="CDD" id="cd00063">
    <property type="entry name" value="FN3"/>
    <property type="match status" value="2"/>
</dbReference>
<evidence type="ECO:0000256" key="10">
    <source>
        <dbReference type="ARBA" id="ARBA00023180"/>
    </source>
</evidence>
<comment type="similarity">
    <text evidence="13">Belongs to the immunoglobulin superfamily. IHOG family.</text>
</comment>
<keyword evidence="8 17" id="KW-0472">Membrane</keyword>
<dbReference type="VEuPathDB" id="VectorBase:AALB20_035823"/>
<dbReference type="PROSITE" id="PS50835">
    <property type="entry name" value="IG_LIKE"/>
    <property type="match status" value="3"/>
</dbReference>
<evidence type="ECO:0000256" key="14">
    <source>
        <dbReference type="ARBA" id="ARBA00038530"/>
    </source>
</evidence>
<dbReference type="PANTHER" id="PTHR44170:SF33">
    <property type="entry name" value="BROTHER OF IHOG, ISOFORM G-RELATED"/>
    <property type="match status" value="1"/>
</dbReference>
<evidence type="ECO:0000256" key="7">
    <source>
        <dbReference type="ARBA" id="ARBA00022989"/>
    </source>
</evidence>
<dbReference type="STRING" id="7167.A0A182FQQ4"/>
<dbReference type="SUPFAM" id="SSF49265">
    <property type="entry name" value="Fibronectin type III"/>
    <property type="match status" value="2"/>
</dbReference>
<dbReference type="Pfam" id="PF13927">
    <property type="entry name" value="Ig_3"/>
    <property type="match status" value="3"/>
</dbReference>
<dbReference type="InterPro" id="IPR003598">
    <property type="entry name" value="Ig_sub2"/>
</dbReference>
<feature type="region of interest" description="Disordered" evidence="16">
    <location>
        <begin position="945"/>
        <end position="1096"/>
    </location>
</feature>
<comment type="subunit">
    <text evidence="14">Homodimer. Heterotetramer; 2 iHog chains bind 2 hh chains when facilitated by heparin, heparin is required to promote high-affinity interactions between hh and iHog.</text>
</comment>
<feature type="compositionally biased region" description="Acidic residues" evidence="16">
    <location>
        <begin position="843"/>
        <end position="857"/>
    </location>
</feature>
<evidence type="ECO:0000256" key="1">
    <source>
        <dbReference type="ARBA" id="ARBA00004479"/>
    </source>
</evidence>
<comment type="subcellular location">
    <subcellularLocation>
        <location evidence="1">Membrane</location>
        <topology evidence="1">Single-pass type I membrane protein</topology>
    </subcellularLocation>
</comment>
<feature type="compositionally biased region" description="Low complexity" evidence="16">
    <location>
        <begin position="795"/>
        <end position="814"/>
    </location>
</feature>
<dbReference type="InterPro" id="IPR007110">
    <property type="entry name" value="Ig-like_dom"/>
</dbReference>
<keyword evidence="5" id="KW-0677">Repeat</keyword>
<feature type="region of interest" description="Disordered" evidence="16">
    <location>
        <begin position="785"/>
        <end position="903"/>
    </location>
</feature>
<dbReference type="VEuPathDB" id="VectorBase:AALB008875"/>
<dbReference type="SUPFAM" id="SSF48726">
    <property type="entry name" value="Immunoglobulin"/>
    <property type="match status" value="3"/>
</dbReference>
<dbReference type="InterPro" id="IPR036179">
    <property type="entry name" value="Ig-like_dom_sf"/>
</dbReference>
<evidence type="ECO:0000256" key="6">
    <source>
        <dbReference type="ARBA" id="ARBA00022974"/>
    </source>
</evidence>
<proteinExistence type="inferred from homology"/>
<dbReference type="CDD" id="cd00096">
    <property type="entry name" value="Ig"/>
    <property type="match status" value="1"/>
</dbReference>
<feature type="compositionally biased region" description="Acidic residues" evidence="16">
    <location>
        <begin position="1064"/>
        <end position="1075"/>
    </location>
</feature>
<evidence type="ECO:0000256" key="17">
    <source>
        <dbReference type="SAM" id="Phobius"/>
    </source>
</evidence>
<dbReference type="SMART" id="SM00408">
    <property type="entry name" value="IGc2"/>
    <property type="match status" value="3"/>
</dbReference>
<evidence type="ECO:0000256" key="16">
    <source>
        <dbReference type="SAM" id="MobiDB-lite"/>
    </source>
</evidence>
<evidence type="ECO:0000256" key="9">
    <source>
        <dbReference type="ARBA" id="ARBA00023157"/>
    </source>
</evidence>
<dbReference type="SMART" id="SM00409">
    <property type="entry name" value="IG"/>
    <property type="match status" value="4"/>
</dbReference>
<organism evidence="18 19">
    <name type="scientific">Anopheles albimanus</name>
    <name type="common">New world malaria mosquito</name>
    <dbReference type="NCBI Taxonomy" id="7167"/>
    <lineage>
        <taxon>Eukaryota</taxon>
        <taxon>Metazoa</taxon>
        <taxon>Ecdysozoa</taxon>
        <taxon>Arthropoda</taxon>
        <taxon>Hexapoda</taxon>
        <taxon>Insecta</taxon>
        <taxon>Pterygota</taxon>
        <taxon>Neoptera</taxon>
        <taxon>Endopterygota</taxon>
        <taxon>Diptera</taxon>
        <taxon>Nematocera</taxon>
        <taxon>Culicoidea</taxon>
        <taxon>Culicidae</taxon>
        <taxon>Anophelinae</taxon>
        <taxon>Anopheles</taxon>
    </lineage>
</organism>
<evidence type="ECO:0000313" key="19">
    <source>
        <dbReference type="Proteomes" id="UP000069272"/>
    </source>
</evidence>
<keyword evidence="6" id="KW-0654">Proteoglycan</keyword>
<dbReference type="GO" id="GO:0007399">
    <property type="term" value="P:nervous system development"/>
    <property type="evidence" value="ECO:0007669"/>
    <property type="project" value="TreeGrafter"/>
</dbReference>
<name>A0A182FQQ4_ANOAL</name>